<name>A0A0A0JNL1_9MICO</name>
<feature type="region of interest" description="Disordered" evidence="1">
    <location>
        <begin position="1"/>
        <end position="36"/>
    </location>
</feature>
<keyword evidence="3" id="KW-1185">Reference proteome</keyword>
<dbReference type="AlphaFoldDB" id="A0A0A0JNL1"/>
<proteinExistence type="predicted"/>
<dbReference type="Proteomes" id="UP000030011">
    <property type="component" value="Unassembled WGS sequence"/>
</dbReference>
<feature type="compositionally biased region" description="Basic and acidic residues" evidence="1">
    <location>
        <begin position="14"/>
        <end position="28"/>
    </location>
</feature>
<dbReference type="EMBL" id="AVPK01000003">
    <property type="protein sequence ID" value="KGN38349.1"/>
    <property type="molecule type" value="Genomic_DNA"/>
</dbReference>
<evidence type="ECO:0000256" key="1">
    <source>
        <dbReference type="SAM" id="MobiDB-lite"/>
    </source>
</evidence>
<accession>A0A0A0JNL1</accession>
<evidence type="ECO:0000313" key="2">
    <source>
        <dbReference type="EMBL" id="KGN38349.1"/>
    </source>
</evidence>
<sequence>MIIPQSSDVAPISRDPRTALERRADAGAERLSVGAT</sequence>
<comment type="caution">
    <text evidence="2">The sequence shown here is derived from an EMBL/GenBank/DDBJ whole genome shotgun (WGS) entry which is preliminary data.</text>
</comment>
<organism evidence="2 3">
    <name type="scientific">Knoellia subterranea KCTC 19937</name>
    <dbReference type="NCBI Taxonomy" id="1385521"/>
    <lineage>
        <taxon>Bacteria</taxon>
        <taxon>Bacillati</taxon>
        <taxon>Actinomycetota</taxon>
        <taxon>Actinomycetes</taxon>
        <taxon>Micrococcales</taxon>
        <taxon>Intrasporangiaceae</taxon>
        <taxon>Knoellia</taxon>
    </lineage>
</organism>
<reference evidence="2 3" key="1">
    <citation type="submission" date="2013-08" db="EMBL/GenBank/DDBJ databases">
        <title>The genome sequence of Knoellia subterranea.</title>
        <authorList>
            <person name="Zhu W."/>
            <person name="Wang G."/>
        </authorList>
    </citation>
    <scope>NUCLEOTIDE SEQUENCE [LARGE SCALE GENOMIC DNA]</scope>
    <source>
        <strain evidence="2 3">KCTC 19937</strain>
    </source>
</reference>
<protein>
    <submittedName>
        <fullName evidence="2">Uncharacterized protein</fullName>
    </submittedName>
</protein>
<evidence type="ECO:0000313" key="3">
    <source>
        <dbReference type="Proteomes" id="UP000030011"/>
    </source>
</evidence>
<gene>
    <name evidence="2" type="ORF">N803_11125</name>
</gene>